<reference evidence="2" key="1">
    <citation type="submission" date="2021-06" db="EMBL/GenBank/DDBJ databases">
        <authorList>
            <person name="Hodson N. C."/>
            <person name="Mongue J. A."/>
            <person name="Jaron S. K."/>
        </authorList>
    </citation>
    <scope>NUCLEOTIDE SEQUENCE</scope>
</reference>
<evidence type="ECO:0000313" key="2">
    <source>
        <dbReference type="EMBL" id="CAG7716363.1"/>
    </source>
</evidence>
<dbReference type="EMBL" id="CAJVCH010038025">
    <property type="protein sequence ID" value="CAG7716363.1"/>
    <property type="molecule type" value="Genomic_DNA"/>
</dbReference>
<dbReference type="OrthoDB" id="8298093at2759"/>
<proteinExistence type="predicted"/>
<evidence type="ECO:0000313" key="3">
    <source>
        <dbReference type="Proteomes" id="UP000708208"/>
    </source>
</evidence>
<accession>A0A8J2JXP9</accession>
<protein>
    <submittedName>
        <fullName evidence="2">Uncharacterized protein</fullName>
    </submittedName>
</protein>
<feature type="transmembrane region" description="Helical" evidence="1">
    <location>
        <begin position="40"/>
        <end position="64"/>
    </location>
</feature>
<keyword evidence="1" id="KW-0812">Transmembrane</keyword>
<dbReference type="AlphaFoldDB" id="A0A8J2JXP9"/>
<gene>
    <name evidence="2" type="ORF">AFUS01_LOCUS5876</name>
</gene>
<feature type="transmembrane region" description="Helical" evidence="1">
    <location>
        <begin position="206"/>
        <end position="225"/>
    </location>
</feature>
<keyword evidence="1" id="KW-0472">Membrane</keyword>
<keyword evidence="1" id="KW-1133">Transmembrane helix</keyword>
<evidence type="ECO:0000256" key="1">
    <source>
        <dbReference type="SAM" id="Phobius"/>
    </source>
</evidence>
<dbReference type="Proteomes" id="UP000708208">
    <property type="component" value="Unassembled WGS sequence"/>
</dbReference>
<keyword evidence="3" id="KW-1185">Reference proteome</keyword>
<comment type="caution">
    <text evidence="2">The sequence shown here is derived from an EMBL/GenBank/DDBJ whole genome shotgun (WGS) entry which is preliminary data.</text>
</comment>
<sequence>MAQLIFIYSFWFKRHRFLEVFRHVSQESDRIKYLRERNSLTPTLISIILVFGQAFGFDTLAYLFKTGKWTWSHIYYAKVNAFKDFFNGIYIFKDYDKPYVQIYIVLHSIVVALYKLYNAFCDLCPIYTALLFKTLVSNYLQMLQSEEDPLVVWSHYKNLKKHTEKINAAMGLLIFIFFIGSIPYFAEDLVDVVNGSTDVSEVVKSLYYLLSSFTIVLVIAHSHHIQASATRAWIFREDVQCKLPDIKLHSILSEVCCEQESIGLNGAGMFTINYGFVGTAVPLVLTYAVLSFQLQAAGIDRKSLGCQN</sequence>
<name>A0A8J2JXP9_9HEXA</name>
<feature type="transmembrane region" description="Helical" evidence="1">
    <location>
        <begin position="100"/>
        <end position="117"/>
    </location>
</feature>
<feature type="transmembrane region" description="Helical" evidence="1">
    <location>
        <begin position="166"/>
        <end position="186"/>
    </location>
</feature>
<organism evidence="2 3">
    <name type="scientific">Allacma fusca</name>
    <dbReference type="NCBI Taxonomy" id="39272"/>
    <lineage>
        <taxon>Eukaryota</taxon>
        <taxon>Metazoa</taxon>
        <taxon>Ecdysozoa</taxon>
        <taxon>Arthropoda</taxon>
        <taxon>Hexapoda</taxon>
        <taxon>Collembola</taxon>
        <taxon>Symphypleona</taxon>
        <taxon>Sminthuridae</taxon>
        <taxon>Allacma</taxon>
    </lineage>
</organism>